<evidence type="ECO:0000313" key="3">
    <source>
        <dbReference type="EMBL" id="GBB89582.1"/>
    </source>
</evidence>
<dbReference type="InterPro" id="IPR006571">
    <property type="entry name" value="TLDc_dom"/>
</dbReference>
<organism evidence="3 5">
    <name type="scientific">Rhizophagus clarus</name>
    <dbReference type="NCBI Taxonomy" id="94130"/>
    <lineage>
        <taxon>Eukaryota</taxon>
        <taxon>Fungi</taxon>
        <taxon>Fungi incertae sedis</taxon>
        <taxon>Mucoromycota</taxon>
        <taxon>Glomeromycotina</taxon>
        <taxon>Glomeromycetes</taxon>
        <taxon>Glomerales</taxon>
        <taxon>Glomeraceae</taxon>
        <taxon>Rhizophagus</taxon>
    </lineage>
</organism>
<evidence type="ECO:0000313" key="4">
    <source>
        <dbReference type="EMBL" id="GES98367.1"/>
    </source>
</evidence>
<dbReference type="Proteomes" id="UP000247702">
    <property type="component" value="Unassembled WGS sequence"/>
</dbReference>
<reference evidence="4" key="2">
    <citation type="submission" date="2019-10" db="EMBL/GenBank/DDBJ databases">
        <title>Conservation and host-specific expression of non-tandemly repeated heterogenous ribosome RNA gene in arbuscular mycorrhizal fungi.</title>
        <authorList>
            <person name="Maeda T."/>
            <person name="Kobayashi Y."/>
            <person name="Nakagawa T."/>
            <person name="Ezawa T."/>
            <person name="Yamaguchi K."/>
            <person name="Bino T."/>
            <person name="Nishimoto Y."/>
            <person name="Shigenobu S."/>
            <person name="Kawaguchi M."/>
        </authorList>
    </citation>
    <scope>NUCLEOTIDE SEQUENCE</scope>
    <source>
        <strain evidence="4">HR1</strain>
    </source>
</reference>
<name>A0A2Z6QLN0_9GLOM</name>
<dbReference type="Proteomes" id="UP000615446">
    <property type="component" value="Unassembled WGS sequence"/>
</dbReference>
<protein>
    <submittedName>
        <fullName evidence="4">BTB/POZ protein</fullName>
    </submittedName>
</protein>
<dbReference type="PROSITE" id="PS51886">
    <property type="entry name" value="TLDC"/>
    <property type="match status" value="1"/>
</dbReference>
<reference evidence="3 5" key="1">
    <citation type="submission" date="2017-11" db="EMBL/GenBank/DDBJ databases">
        <title>The genome of Rhizophagus clarus HR1 reveals common genetic basis of auxotrophy among arbuscular mycorrhizal fungi.</title>
        <authorList>
            <person name="Kobayashi Y."/>
        </authorList>
    </citation>
    <scope>NUCLEOTIDE SEQUENCE [LARGE SCALE GENOMIC DNA]</scope>
    <source>
        <strain evidence="3 5">HR1</strain>
    </source>
</reference>
<dbReference type="SMART" id="SM00584">
    <property type="entry name" value="TLDc"/>
    <property type="match status" value="1"/>
</dbReference>
<dbReference type="PROSITE" id="PS50097">
    <property type="entry name" value="BTB"/>
    <property type="match status" value="1"/>
</dbReference>
<dbReference type="InterPro" id="IPR000210">
    <property type="entry name" value="BTB/POZ_dom"/>
</dbReference>
<dbReference type="Gene3D" id="3.30.710.10">
    <property type="entry name" value="Potassium Channel Kv1.1, Chain A"/>
    <property type="match status" value="1"/>
</dbReference>
<accession>A0A2Z6QLN0</accession>
<evidence type="ECO:0000259" key="2">
    <source>
        <dbReference type="PROSITE" id="PS51886"/>
    </source>
</evidence>
<gene>
    <name evidence="4" type="ORF">RCL2_002492100</name>
    <name evidence="3" type="ORF">RclHR1_01630020</name>
</gene>
<dbReference type="OrthoDB" id="6359816at2759"/>
<dbReference type="PANTHER" id="PTHR45774">
    <property type="entry name" value="BTB/POZ DOMAIN-CONTAINING"/>
    <property type="match status" value="1"/>
</dbReference>
<sequence length="456" mass="53466">MSTELTNLLFEEYTKILENGEFSDVEMLVGEEPNTKIFRLHSFVLKVCSPYFRSAFLDNWVRIENNIIKFQKPNISIEVFEILIKYIYSGKLELSNNDFRTNIALLIAADELCIDGLCTCVENYLFADKESLKLNIIFILYTANKFVRFTKLSQFCKEAFQEDPSLVLRADDFVTIEQECFIKFLTENNDSLKQIEVWDKLMEWAIARSNGLLPSDVTNWTIDDVTTFGTLIQPFIPLINFKKINRLDFLQKVKPFKSIFNDKFYIKIIEHYCFNYTSKLVNYIDSQIINLKDAKLISKWIKLMKQQNQEITYEFNLLVRGSRDGFDKDTFHECCDYKGPTVTIARVKYSNEILGGFNPHSWKHQKGYNKTNESFIFSLDKNNLWNSIFSKVINIKCATFNGPNYGPLFGSGKSDFEILYREKQGQCSKKSYEKAIKQSDEYFEIDDYEVFHVVYK</sequence>
<dbReference type="EMBL" id="BEXD01000702">
    <property type="protein sequence ID" value="GBB89582.1"/>
    <property type="molecule type" value="Genomic_DNA"/>
</dbReference>
<dbReference type="SMART" id="SM00225">
    <property type="entry name" value="BTB"/>
    <property type="match status" value="1"/>
</dbReference>
<proteinExistence type="predicted"/>
<comment type="caution">
    <text evidence="3">The sequence shown here is derived from an EMBL/GenBank/DDBJ whole genome shotgun (WGS) entry which is preliminary data.</text>
</comment>
<keyword evidence="5" id="KW-1185">Reference proteome</keyword>
<dbReference type="Pfam" id="PF07534">
    <property type="entry name" value="TLD"/>
    <property type="match status" value="1"/>
</dbReference>
<evidence type="ECO:0000259" key="1">
    <source>
        <dbReference type="PROSITE" id="PS50097"/>
    </source>
</evidence>
<dbReference type="InterPro" id="IPR011333">
    <property type="entry name" value="SKP1/BTB/POZ_sf"/>
</dbReference>
<evidence type="ECO:0000313" key="5">
    <source>
        <dbReference type="Proteomes" id="UP000247702"/>
    </source>
</evidence>
<dbReference type="CDD" id="cd18186">
    <property type="entry name" value="BTB_POZ_ZBTB_KLHL-like"/>
    <property type="match status" value="1"/>
</dbReference>
<feature type="domain" description="BTB" evidence="1">
    <location>
        <begin position="23"/>
        <end position="96"/>
    </location>
</feature>
<dbReference type="Pfam" id="PF00651">
    <property type="entry name" value="BTB"/>
    <property type="match status" value="1"/>
</dbReference>
<feature type="domain" description="TLDc" evidence="2">
    <location>
        <begin position="287"/>
        <end position="454"/>
    </location>
</feature>
<dbReference type="SUPFAM" id="SSF54695">
    <property type="entry name" value="POZ domain"/>
    <property type="match status" value="1"/>
</dbReference>
<dbReference type="PANTHER" id="PTHR45774:SF3">
    <property type="entry name" value="BTB (POZ) DOMAIN-CONTAINING 2B-RELATED"/>
    <property type="match status" value="1"/>
</dbReference>
<dbReference type="EMBL" id="BLAL01000266">
    <property type="protein sequence ID" value="GES98367.1"/>
    <property type="molecule type" value="Genomic_DNA"/>
</dbReference>
<dbReference type="AlphaFoldDB" id="A0A2Z6QLN0"/>